<evidence type="ECO:0000313" key="18">
    <source>
        <dbReference type="Proteomes" id="UP000188354"/>
    </source>
</evidence>
<dbReference type="Pfam" id="PF13456">
    <property type="entry name" value="RVT_3"/>
    <property type="match status" value="1"/>
</dbReference>
<evidence type="ECO:0000256" key="5">
    <source>
        <dbReference type="ARBA" id="ARBA00005884"/>
    </source>
</evidence>
<comment type="pathway">
    <text evidence="4">Protein modification; protein ubiquitination.</text>
</comment>
<evidence type="ECO:0000256" key="13">
    <source>
        <dbReference type="PROSITE-ProRule" id="PRU00175"/>
    </source>
</evidence>
<dbReference type="STRING" id="3871.A0A4P1R115"/>
<name>A0A4P1R115_LUPAN</name>
<evidence type="ECO:0000313" key="17">
    <source>
        <dbReference type="EMBL" id="OIV99346.1"/>
    </source>
</evidence>
<dbReference type="GO" id="GO:0008270">
    <property type="term" value="F:zinc ion binding"/>
    <property type="evidence" value="ECO:0007669"/>
    <property type="project" value="UniProtKB-KW"/>
</dbReference>
<evidence type="ECO:0000256" key="11">
    <source>
        <dbReference type="ARBA" id="ARBA00022786"/>
    </source>
</evidence>
<evidence type="ECO:0000256" key="1">
    <source>
        <dbReference type="ARBA" id="ARBA00001798"/>
    </source>
</evidence>
<dbReference type="EMBL" id="CM007373">
    <property type="protein sequence ID" value="OIV99346.1"/>
    <property type="molecule type" value="Genomic_DNA"/>
</dbReference>
<dbReference type="GO" id="GO:0004523">
    <property type="term" value="F:RNA-DNA hybrid ribonuclease activity"/>
    <property type="evidence" value="ECO:0007669"/>
    <property type="project" value="InterPro"/>
</dbReference>
<dbReference type="InterPro" id="IPR036397">
    <property type="entry name" value="RNaseH_sf"/>
</dbReference>
<evidence type="ECO:0000256" key="9">
    <source>
        <dbReference type="ARBA" id="ARBA00022737"/>
    </source>
</evidence>
<comment type="cofactor">
    <cofactor evidence="2">
        <name>Zn(2+)</name>
        <dbReference type="ChEBI" id="CHEBI:29105"/>
    </cofactor>
</comment>
<dbReference type="InterPro" id="IPR018957">
    <property type="entry name" value="Znf_C3HC4_RING-type"/>
</dbReference>
<dbReference type="InterPro" id="IPR044066">
    <property type="entry name" value="TRIAD_supradom"/>
</dbReference>
<feature type="domain" description="RING-type" evidence="15">
    <location>
        <begin position="307"/>
        <end position="351"/>
    </location>
</feature>
<evidence type="ECO:0000259" key="15">
    <source>
        <dbReference type="PROSITE" id="PS50089"/>
    </source>
</evidence>
<dbReference type="FunFam" id="1.20.120.1750:FF:000019">
    <property type="entry name" value="RBR-type E3 ubiquitin transferase"/>
    <property type="match status" value="1"/>
</dbReference>
<evidence type="ECO:0000256" key="6">
    <source>
        <dbReference type="ARBA" id="ARBA00012251"/>
    </source>
</evidence>
<feature type="compositionally biased region" description="Acidic residues" evidence="14">
    <location>
        <begin position="530"/>
        <end position="548"/>
    </location>
</feature>
<dbReference type="AlphaFoldDB" id="A0A4P1R115"/>
<evidence type="ECO:0000256" key="12">
    <source>
        <dbReference type="ARBA" id="ARBA00022833"/>
    </source>
</evidence>
<dbReference type="SUPFAM" id="SSF57850">
    <property type="entry name" value="RING/U-box"/>
    <property type="match status" value="2"/>
</dbReference>
<dbReference type="PROSITE" id="PS51873">
    <property type="entry name" value="TRIAD"/>
    <property type="match status" value="1"/>
</dbReference>
<feature type="region of interest" description="Disordered" evidence="14">
    <location>
        <begin position="530"/>
        <end position="559"/>
    </location>
</feature>
<proteinExistence type="inferred from homology"/>
<evidence type="ECO:0000256" key="8">
    <source>
        <dbReference type="ARBA" id="ARBA00022723"/>
    </source>
</evidence>
<keyword evidence="18" id="KW-1185">Reference proteome</keyword>
<dbReference type="SMART" id="SM00647">
    <property type="entry name" value="IBR"/>
    <property type="match status" value="2"/>
</dbReference>
<dbReference type="InterPro" id="IPR002156">
    <property type="entry name" value="RNaseH_domain"/>
</dbReference>
<dbReference type="Pfam" id="PF00097">
    <property type="entry name" value="zf-C3HC4"/>
    <property type="match status" value="1"/>
</dbReference>
<evidence type="ECO:0000256" key="3">
    <source>
        <dbReference type="ARBA" id="ARBA00003976"/>
    </source>
</evidence>
<dbReference type="UniPathway" id="UPA00143"/>
<dbReference type="Pfam" id="PF01485">
    <property type="entry name" value="IBR"/>
    <property type="match status" value="2"/>
</dbReference>
<dbReference type="KEGG" id="lang:109325520"/>
<keyword evidence="12" id="KW-0862">Zinc</keyword>
<keyword evidence="10 13" id="KW-0863">Zinc-finger</keyword>
<dbReference type="PROSITE" id="PS00518">
    <property type="entry name" value="ZF_RING_1"/>
    <property type="match status" value="1"/>
</dbReference>
<dbReference type="InterPro" id="IPR031127">
    <property type="entry name" value="E3_UB_ligase_RBR"/>
</dbReference>
<keyword evidence="11" id="KW-0833">Ubl conjugation pathway</keyword>
<dbReference type="InterPro" id="IPR013083">
    <property type="entry name" value="Znf_RING/FYVE/PHD"/>
</dbReference>
<evidence type="ECO:0000256" key="10">
    <source>
        <dbReference type="ARBA" id="ARBA00022771"/>
    </source>
</evidence>
<organism evidence="17 18">
    <name type="scientific">Lupinus angustifolius</name>
    <name type="common">Narrow-leaved blue lupine</name>
    <dbReference type="NCBI Taxonomy" id="3871"/>
    <lineage>
        <taxon>Eukaryota</taxon>
        <taxon>Viridiplantae</taxon>
        <taxon>Streptophyta</taxon>
        <taxon>Embryophyta</taxon>
        <taxon>Tracheophyta</taxon>
        <taxon>Spermatophyta</taxon>
        <taxon>Magnoliopsida</taxon>
        <taxon>eudicotyledons</taxon>
        <taxon>Gunneridae</taxon>
        <taxon>Pentapetalae</taxon>
        <taxon>rosids</taxon>
        <taxon>fabids</taxon>
        <taxon>Fabales</taxon>
        <taxon>Fabaceae</taxon>
        <taxon>Papilionoideae</taxon>
        <taxon>50 kb inversion clade</taxon>
        <taxon>genistoids sensu lato</taxon>
        <taxon>core genistoids</taxon>
        <taxon>Genisteae</taxon>
        <taxon>Lupinus</taxon>
    </lineage>
</organism>
<evidence type="ECO:0000256" key="4">
    <source>
        <dbReference type="ARBA" id="ARBA00004906"/>
    </source>
</evidence>
<comment type="similarity">
    <text evidence="5">Belongs to the RBR family. Ariadne subfamily.</text>
</comment>
<comment type="catalytic activity">
    <reaction evidence="1">
        <text>[E2 ubiquitin-conjugating enzyme]-S-ubiquitinyl-L-cysteine + [acceptor protein]-L-lysine = [E2 ubiquitin-conjugating enzyme]-L-cysteine + [acceptor protein]-N(6)-ubiquitinyl-L-lysine.</text>
        <dbReference type="EC" id="2.3.2.31"/>
    </reaction>
</comment>
<keyword evidence="9" id="KW-0677">Repeat</keyword>
<dbReference type="PROSITE" id="PS50089">
    <property type="entry name" value="ZF_RING_2"/>
    <property type="match status" value="1"/>
</dbReference>
<dbReference type="GO" id="GO:0016567">
    <property type="term" value="P:protein ubiquitination"/>
    <property type="evidence" value="ECO:0007669"/>
    <property type="project" value="UniProtKB-UniPathway"/>
</dbReference>
<dbReference type="Proteomes" id="UP000188354">
    <property type="component" value="Chromosome LG13"/>
</dbReference>
<dbReference type="OrthoDB" id="9977870at2759"/>
<evidence type="ECO:0000256" key="2">
    <source>
        <dbReference type="ARBA" id="ARBA00001947"/>
    </source>
</evidence>
<dbReference type="Gene3D" id="3.30.420.10">
    <property type="entry name" value="Ribonuclease H-like superfamily/Ribonuclease H"/>
    <property type="match status" value="1"/>
</dbReference>
<dbReference type="InterPro" id="IPR017907">
    <property type="entry name" value="Znf_RING_CS"/>
</dbReference>
<dbReference type="FunFam" id="3.30.40.10:FF:000230">
    <property type="entry name" value="RBR-type E3 ubiquitin transferase"/>
    <property type="match status" value="1"/>
</dbReference>
<dbReference type="CDD" id="cd22584">
    <property type="entry name" value="Rcat_RBR_unk"/>
    <property type="match status" value="1"/>
</dbReference>
<dbReference type="EC" id="2.3.2.31" evidence="6"/>
<dbReference type="Gene3D" id="3.30.40.10">
    <property type="entry name" value="Zinc/RING finger domain, C3HC4 (zinc finger)"/>
    <property type="match status" value="1"/>
</dbReference>
<dbReference type="CDD" id="cd22582">
    <property type="entry name" value="BRcat_RBR_unk"/>
    <property type="match status" value="1"/>
</dbReference>
<keyword evidence="8" id="KW-0479">Metal-binding</keyword>
<feature type="domain" description="RING-type" evidence="16">
    <location>
        <begin position="303"/>
        <end position="527"/>
    </location>
</feature>
<dbReference type="FunFam" id="3.30.420.10:FF:000076">
    <property type="entry name" value="RBR-type E3 ubiquitin transferase"/>
    <property type="match status" value="1"/>
</dbReference>
<dbReference type="PANTHER" id="PTHR11685">
    <property type="entry name" value="RBR FAMILY RING FINGER AND IBR DOMAIN-CONTAINING"/>
    <property type="match status" value="1"/>
</dbReference>
<dbReference type="GO" id="GO:0003676">
    <property type="term" value="F:nucleic acid binding"/>
    <property type="evidence" value="ECO:0007669"/>
    <property type="project" value="InterPro"/>
</dbReference>
<dbReference type="Gramene" id="OIV99346">
    <property type="protein sequence ID" value="OIV99346"/>
    <property type="gene ID" value="TanjilG_17156"/>
</dbReference>
<reference evidence="17 18" key="1">
    <citation type="journal article" date="2017" name="Plant Biotechnol. J.">
        <title>A comprehensive draft genome sequence for lupin (Lupinus angustifolius), an emerging health food: insights into plant-microbe interactions and legume evolution.</title>
        <authorList>
            <person name="Hane J.K."/>
            <person name="Ming Y."/>
            <person name="Kamphuis L.G."/>
            <person name="Nelson M.N."/>
            <person name="Garg G."/>
            <person name="Atkins C.A."/>
            <person name="Bayer P.E."/>
            <person name="Bravo A."/>
            <person name="Bringans S."/>
            <person name="Cannon S."/>
            <person name="Edwards D."/>
            <person name="Foley R."/>
            <person name="Gao L.L."/>
            <person name="Harrison M.J."/>
            <person name="Huang W."/>
            <person name="Hurgobin B."/>
            <person name="Li S."/>
            <person name="Liu C.W."/>
            <person name="McGrath A."/>
            <person name="Morahan G."/>
            <person name="Murray J."/>
            <person name="Weller J."/>
            <person name="Jian J."/>
            <person name="Singh K.B."/>
        </authorList>
    </citation>
    <scope>NUCLEOTIDE SEQUENCE [LARGE SCALE GENOMIC DNA]</scope>
    <source>
        <strain evidence="18">cv. Tanjil</strain>
        <tissue evidence="17">Whole plant</tissue>
    </source>
</reference>
<gene>
    <name evidence="17" type="ORF">TanjilG_17156</name>
</gene>
<sequence length="559" mass="63536">MDTTENLHRLLSEQRRELAAAEAMDSDLDFAFRLQLEEALAASVASNPSPSSFTIPDDQQHIPDDAVLNATAIQLEELSRAEQEIKDREMIEVETRKMREDLCRRIHDLKVAAEIMKMTEEEWEEWGDEFAKPFGEGCSGSKGPVRFDESDICRIYFKGLVSEEWVRGEKVVLAGIGVAICDPSDNLILELAKPLVGNGLSKIAAEAKALIEGFNAAIALDLSRVAYYFDYYPLFQYVSGKWPAKQRKIAMLINQVNLLRRKFTYCNPVHVARQDVKFAFKLARDAIISQFTRPAESGNGKNLNETCVICLEDTDLSHIFSVDDCQHRYCFSCMKQHVEVKLLHGMEPKCPHEGCNSVLLVDSCMKFLTPKLVETMQQRKLEASIPITDKIYCPHPRCSALMSKTAVLEYSKGLIGDSEHSGPKKCIKCHGLFCFSCKVPWHIGLSCSNYKALNPNPPAEDVKLKFLATRSLWRQCVMCNHMIELAEGCYHMTCRCGNEFCYNCGAVWKNKKATCSCPLWAEDNIWLEDHESEEEEDDEEDYDYESDYSDVVNSNHQWF</sequence>
<accession>A0A4P1R115</accession>
<comment type="function">
    <text evidence="3">Might act as an E3 ubiquitin-protein ligase, or as part of E3 complex, which accepts ubiquitin from specific E2 ubiquitin-conjugating enzymes and then transfers it to substrates.</text>
</comment>
<evidence type="ECO:0000256" key="14">
    <source>
        <dbReference type="SAM" id="MobiDB-lite"/>
    </source>
</evidence>
<dbReference type="GO" id="GO:0061630">
    <property type="term" value="F:ubiquitin protein ligase activity"/>
    <property type="evidence" value="ECO:0007669"/>
    <property type="project" value="UniProtKB-EC"/>
</dbReference>
<evidence type="ECO:0000259" key="16">
    <source>
        <dbReference type="PROSITE" id="PS51873"/>
    </source>
</evidence>
<dbReference type="InterPro" id="IPR002867">
    <property type="entry name" value="IBR_dom"/>
</dbReference>
<protein>
    <recommendedName>
        <fullName evidence="6">RBR-type E3 ubiquitin transferase</fullName>
        <ecNumber evidence="6">2.3.2.31</ecNumber>
    </recommendedName>
</protein>
<dbReference type="Gene3D" id="1.20.120.1750">
    <property type="match status" value="1"/>
</dbReference>
<keyword evidence="7" id="KW-0808">Transferase</keyword>
<evidence type="ECO:0000256" key="7">
    <source>
        <dbReference type="ARBA" id="ARBA00022679"/>
    </source>
</evidence>
<dbReference type="InterPro" id="IPR001841">
    <property type="entry name" value="Znf_RING"/>
</dbReference>